<evidence type="ECO:0000313" key="4">
    <source>
        <dbReference type="Proteomes" id="UP000256690"/>
    </source>
</evidence>
<dbReference type="SUPFAM" id="SSF52833">
    <property type="entry name" value="Thioredoxin-like"/>
    <property type="match status" value="1"/>
</dbReference>
<feature type="region of interest" description="Disordered" evidence="2">
    <location>
        <begin position="123"/>
        <end position="329"/>
    </location>
</feature>
<organism evidence="3 4">
    <name type="scientific">Aspergillus mulundensis</name>
    <dbReference type="NCBI Taxonomy" id="1810919"/>
    <lineage>
        <taxon>Eukaryota</taxon>
        <taxon>Fungi</taxon>
        <taxon>Dikarya</taxon>
        <taxon>Ascomycota</taxon>
        <taxon>Pezizomycotina</taxon>
        <taxon>Eurotiomycetes</taxon>
        <taxon>Eurotiomycetidae</taxon>
        <taxon>Eurotiales</taxon>
        <taxon>Aspergillaceae</taxon>
        <taxon>Aspergillus</taxon>
        <taxon>Aspergillus subgen. Nidulantes</taxon>
    </lineage>
</organism>
<dbReference type="InterPro" id="IPR036249">
    <property type="entry name" value="Thioredoxin-like_sf"/>
</dbReference>
<dbReference type="NCBIfam" id="TIGR02174">
    <property type="entry name" value="CXXU_selWTH"/>
    <property type="match status" value="1"/>
</dbReference>
<sequence length="329" mass="33420">MTEPTAPIETNPPTTTNPPSTSTSYSKPRITIQYCTQCKWMLRAAYFAQELLSTFGTDIGEIALVPRTGGIFTVTVFPSTNISSAEVEVDGWSKEGKILWDRKADGGFPEVKELKSRVRNLIDPNRDLGHTDRALRKGAPSTSTSTSTSTATDASSTSSTTKTATKSTSTSTGTGTPDTDLPPPIAVPASASDPASMSARAKVAESESASGSGERAPTVPSSASTCPPITAPTSASDPASLSAQAKANESGSGSGARPEHGTGASESDTASMAARARVVDHAGGKTGAGGVTGASASGPASLSAREKIVDETAGGTVRKSDGEVCEDCL</sequence>
<evidence type="ECO:0000256" key="1">
    <source>
        <dbReference type="ARBA" id="ARBA00023284"/>
    </source>
</evidence>
<protein>
    <recommendedName>
        <fullName evidence="5">Selenoprotein W family protein</fullName>
    </recommendedName>
</protein>
<dbReference type="OrthoDB" id="60822at2759"/>
<feature type="region of interest" description="Disordered" evidence="2">
    <location>
        <begin position="1"/>
        <end position="26"/>
    </location>
</feature>
<dbReference type="EMBL" id="PVWQ01000009">
    <property type="protein sequence ID" value="RDW72530.1"/>
    <property type="molecule type" value="Genomic_DNA"/>
</dbReference>
<feature type="compositionally biased region" description="Low complexity" evidence="2">
    <location>
        <begin position="139"/>
        <end position="179"/>
    </location>
</feature>
<dbReference type="Pfam" id="PF10262">
    <property type="entry name" value="Rdx"/>
    <property type="match status" value="1"/>
</dbReference>
<dbReference type="GeneID" id="38118072"/>
<name>A0A3D8REY6_9EURO</name>
<dbReference type="PANTHER" id="PTHR36417">
    <property type="entry name" value="SELENOPROTEIN DOMAIN PROTEIN (AFU_ORTHOLOGUE AFUA_1G05220)"/>
    <property type="match status" value="1"/>
</dbReference>
<dbReference type="RefSeq" id="XP_026601750.1">
    <property type="nucleotide sequence ID" value="XM_026749718.1"/>
</dbReference>
<feature type="compositionally biased region" description="Low complexity" evidence="2">
    <location>
        <begin position="293"/>
        <end position="303"/>
    </location>
</feature>
<reference evidence="3 4" key="1">
    <citation type="journal article" date="2018" name="IMA Fungus">
        <title>IMA Genome-F 9: Draft genome sequence of Annulohypoxylon stygium, Aspergillus mulundensis, Berkeleyomyces basicola (syn. Thielaviopsis basicola), Ceratocystis smalleyi, two Cercospora beticola strains, Coleophoma cylindrospora, Fusarium fracticaudum, Phialophora cf. hyalina, and Morchella septimelata.</title>
        <authorList>
            <person name="Wingfield B.D."/>
            <person name="Bills G.F."/>
            <person name="Dong Y."/>
            <person name="Huang W."/>
            <person name="Nel W.J."/>
            <person name="Swalarsk-Parry B.S."/>
            <person name="Vaghefi N."/>
            <person name="Wilken P.M."/>
            <person name="An Z."/>
            <person name="de Beer Z.W."/>
            <person name="De Vos L."/>
            <person name="Chen L."/>
            <person name="Duong T.A."/>
            <person name="Gao Y."/>
            <person name="Hammerbacher A."/>
            <person name="Kikkert J.R."/>
            <person name="Li Y."/>
            <person name="Li H."/>
            <person name="Li K."/>
            <person name="Li Q."/>
            <person name="Liu X."/>
            <person name="Ma X."/>
            <person name="Naidoo K."/>
            <person name="Pethybridge S.J."/>
            <person name="Sun J."/>
            <person name="Steenkamp E.T."/>
            <person name="van der Nest M.A."/>
            <person name="van Wyk S."/>
            <person name="Wingfield M.J."/>
            <person name="Xiong C."/>
            <person name="Yue Q."/>
            <person name="Zhang X."/>
        </authorList>
    </citation>
    <scope>NUCLEOTIDE SEQUENCE [LARGE SCALE GENOMIC DNA]</scope>
    <source>
        <strain evidence="3 4">DSM 5745</strain>
    </source>
</reference>
<keyword evidence="4" id="KW-1185">Reference proteome</keyword>
<keyword evidence="1" id="KW-0676">Redox-active center</keyword>
<evidence type="ECO:0000313" key="3">
    <source>
        <dbReference type="EMBL" id="RDW72530.1"/>
    </source>
</evidence>
<feature type="compositionally biased region" description="Polar residues" evidence="2">
    <location>
        <begin position="219"/>
        <end position="251"/>
    </location>
</feature>
<comment type="caution">
    <text evidence="3">The sequence shown here is derived from an EMBL/GenBank/DDBJ whole genome shotgun (WGS) entry which is preliminary data.</text>
</comment>
<dbReference type="Proteomes" id="UP000256690">
    <property type="component" value="Unassembled WGS sequence"/>
</dbReference>
<evidence type="ECO:0000256" key="2">
    <source>
        <dbReference type="SAM" id="MobiDB-lite"/>
    </source>
</evidence>
<evidence type="ECO:0008006" key="5">
    <source>
        <dbReference type="Google" id="ProtNLM"/>
    </source>
</evidence>
<dbReference type="Gene3D" id="3.40.30.10">
    <property type="entry name" value="Glutaredoxin"/>
    <property type="match status" value="1"/>
</dbReference>
<dbReference type="AlphaFoldDB" id="A0A3D8REY6"/>
<dbReference type="InterPro" id="IPR011893">
    <property type="entry name" value="Selenoprotein_Rdx-typ"/>
</dbReference>
<feature type="compositionally biased region" description="Low complexity" evidence="2">
    <location>
        <begin position="1"/>
        <end position="23"/>
    </location>
</feature>
<accession>A0A3D8REY6</accession>
<gene>
    <name evidence="3" type="ORF">DSM5745_07702</name>
</gene>
<dbReference type="PANTHER" id="PTHR36417:SF2">
    <property type="entry name" value="SELENOPROTEIN DOMAIN PROTEIN (AFU_ORTHOLOGUE AFUA_1G05220)"/>
    <property type="match status" value="1"/>
</dbReference>
<feature type="compositionally biased region" description="Low complexity" evidence="2">
    <location>
        <begin position="187"/>
        <end position="214"/>
    </location>
</feature>
<feature type="compositionally biased region" description="Basic and acidic residues" evidence="2">
    <location>
        <begin position="124"/>
        <end position="135"/>
    </location>
</feature>
<proteinExistence type="predicted"/>